<dbReference type="Proteomes" id="UP001152024">
    <property type="component" value="Unassembled WGS sequence"/>
</dbReference>
<reference evidence="2" key="1">
    <citation type="submission" date="2022-09" db="EMBL/GenBank/DDBJ databases">
        <title>Fusarium specimens isolated from Avocado Roots.</title>
        <authorList>
            <person name="Stajich J."/>
            <person name="Roper C."/>
            <person name="Heimlech-Rivalta G."/>
        </authorList>
    </citation>
    <scope>NUCLEOTIDE SEQUENCE</scope>
    <source>
        <strain evidence="2">CF00095</strain>
    </source>
</reference>
<keyword evidence="3" id="KW-1185">Reference proteome</keyword>
<feature type="compositionally biased region" description="Basic and acidic residues" evidence="1">
    <location>
        <begin position="120"/>
        <end position="146"/>
    </location>
</feature>
<accession>A0ABQ8RNC3</accession>
<evidence type="ECO:0000256" key="1">
    <source>
        <dbReference type="SAM" id="MobiDB-lite"/>
    </source>
</evidence>
<dbReference type="EMBL" id="JAOQBH010000003">
    <property type="protein sequence ID" value="KAJ4138362.1"/>
    <property type="molecule type" value="Genomic_DNA"/>
</dbReference>
<protein>
    <submittedName>
        <fullName evidence="2">Uncharacterized protein</fullName>
    </submittedName>
</protein>
<sequence>MSVSPEELAAAMLKQRCNDVWRLYRAGADNAAEAMAKALILDPHLENYYKAGMHSLLSTISNNPVEHKREAVRLYTKVSERDNLMEMQRKEITIRLDTAKLHLATALSEQAKINREIQEKRAREKAMEEMRKRPDAEESGMKDIPDKQSVPEMAGESQLSSQPTVSPENRERRQKCKHCSGTGLAFDDNDPLPDGVRYKPGPGVKKNE</sequence>
<comment type="caution">
    <text evidence="2">The sequence shown here is derived from an EMBL/GenBank/DDBJ whole genome shotgun (WGS) entry which is preliminary data.</text>
</comment>
<gene>
    <name evidence="2" type="ORF">NW768_002186</name>
</gene>
<feature type="compositionally biased region" description="Polar residues" evidence="1">
    <location>
        <begin position="157"/>
        <end position="167"/>
    </location>
</feature>
<evidence type="ECO:0000313" key="3">
    <source>
        <dbReference type="Proteomes" id="UP001152024"/>
    </source>
</evidence>
<name>A0ABQ8RNC3_FUSEQ</name>
<feature type="region of interest" description="Disordered" evidence="1">
    <location>
        <begin position="120"/>
        <end position="208"/>
    </location>
</feature>
<proteinExistence type="predicted"/>
<evidence type="ECO:0000313" key="2">
    <source>
        <dbReference type="EMBL" id="KAJ4138362.1"/>
    </source>
</evidence>
<organism evidence="2 3">
    <name type="scientific">Fusarium equiseti</name>
    <name type="common">Fusarium scirpi</name>
    <dbReference type="NCBI Taxonomy" id="61235"/>
    <lineage>
        <taxon>Eukaryota</taxon>
        <taxon>Fungi</taxon>
        <taxon>Dikarya</taxon>
        <taxon>Ascomycota</taxon>
        <taxon>Pezizomycotina</taxon>
        <taxon>Sordariomycetes</taxon>
        <taxon>Hypocreomycetidae</taxon>
        <taxon>Hypocreales</taxon>
        <taxon>Nectriaceae</taxon>
        <taxon>Fusarium</taxon>
        <taxon>Fusarium incarnatum-equiseti species complex</taxon>
    </lineage>
</organism>